<keyword evidence="3" id="KW-0804">Transcription</keyword>
<dbReference type="STRING" id="565034.BHWA1_01758"/>
<dbReference type="AlphaFoldDB" id="A0A3B6VDB0"/>
<dbReference type="SUPFAM" id="SSF53697">
    <property type="entry name" value="SIS domain"/>
    <property type="match status" value="1"/>
</dbReference>
<dbReference type="KEGG" id="bhy:BHWA1_01758"/>
<dbReference type="EMBL" id="CP001357">
    <property type="protein sequence ID" value="ACN84223.1"/>
    <property type="molecule type" value="Genomic_DNA"/>
</dbReference>
<reference evidence="6 7" key="1">
    <citation type="journal article" date="2009" name="PLoS ONE">
        <title>Genome sequence of the pathogenic intestinal spirochete Brachyspira hyodysenteriae reveals adaptations to its lifestyle in the porcine large intestine.</title>
        <authorList>
            <person name="Bellgard M.I."/>
            <person name="Wanchanthuek P."/>
            <person name="La T."/>
            <person name="Ryan K."/>
            <person name="Moolhuijzen P."/>
            <person name="Albertyn Z."/>
            <person name="Shaban B."/>
            <person name="Motro Y."/>
            <person name="Dunn D.S."/>
            <person name="Schibeci D."/>
            <person name="Hunter A."/>
            <person name="Barrero R."/>
            <person name="Phillips N.D."/>
            <person name="Hampson D.J."/>
        </authorList>
    </citation>
    <scope>NUCLEOTIDE SEQUENCE [LARGE SCALE GENOMIC DNA]</scope>
    <source>
        <strain evidence="7">ATCC 49526 / WA1</strain>
    </source>
</reference>
<dbReference type="InterPro" id="IPR036388">
    <property type="entry name" value="WH-like_DNA-bd_sf"/>
</dbReference>
<dbReference type="PROSITE" id="PS51464">
    <property type="entry name" value="SIS"/>
    <property type="match status" value="1"/>
</dbReference>
<gene>
    <name evidence="6" type="ordered locus">BHWA1_01758</name>
</gene>
<evidence type="ECO:0000256" key="3">
    <source>
        <dbReference type="ARBA" id="ARBA00023163"/>
    </source>
</evidence>
<keyword evidence="7" id="KW-1185">Reference proteome</keyword>
<dbReference type="GO" id="GO:1901135">
    <property type="term" value="P:carbohydrate derivative metabolic process"/>
    <property type="evidence" value="ECO:0007669"/>
    <property type="project" value="InterPro"/>
</dbReference>
<evidence type="ECO:0000259" key="4">
    <source>
        <dbReference type="PROSITE" id="PS51071"/>
    </source>
</evidence>
<accession>A0A3B6VDB0</accession>
<dbReference type="GO" id="GO:0097367">
    <property type="term" value="F:carbohydrate derivative binding"/>
    <property type="evidence" value="ECO:0007669"/>
    <property type="project" value="InterPro"/>
</dbReference>
<evidence type="ECO:0000256" key="1">
    <source>
        <dbReference type="ARBA" id="ARBA00023015"/>
    </source>
</evidence>
<dbReference type="PANTHER" id="PTHR30514">
    <property type="entry name" value="GLUCOKINASE"/>
    <property type="match status" value="1"/>
</dbReference>
<dbReference type="GO" id="GO:0003677">
    <property type="term" value="F:DNA binding"/>
    <property type="evidence" value="ECO:0007669"/>
    <property type="project" value="UniProtKB-KW"/>
</dbReference>
<dbReference type="InterPro" id="IPR001347">
    <property type="entry name" value="SIS_dom"/>
</dbReference>
<dbReference type="PROSITE" id="PS51071">
    <property type="entry name" value="HTH_RPIR"/>
    <property type="match status" value="1"/>
</dbReference>
<dbReference type="Pfam" id="PF01418">
    <property type="entry name" value="HTH_6"/>
    <property type="match status" value="1"/>
</dbReference>
<feature type="domain" description="HTH rpiR-type" evidence="4">
    <location>
        <begin position="1"/>
        <end position="77"/>
    </location>
</feature>
<keyword evidence="2" id="KW-0238">DNA-binding</keyword>
<dbReference type="InterPro" id="IPR047640">
    <property type="entry name" value="RpiR-like"/>
</dbReference>
<dbReference type="PANTHER" id="PTHR30514:SF1">
    <property type="entry name" value="HTH-TYPE TRANSCRIPTIONAL REGULATOR HEXR-RELATED"/>
    <property type="match status" value="1"/>
</dbReference>
<dbReference type="InterPro" id="IPR046348">
    <property type="entry name" value="SIS_dom_sf"/>
</dbReference>
<dbReference type="Gene3D" id="1.10.10.10">
    <property type="entry name" value="Winged helix-like DNA-binding domain superfamily/Winged helix DNA-binding domain"/>
    <property type="match status" value="1"/>
</dbReference>
<evidence type="ECO:0000259" key="5">
    <source>
        <dbReference type="PROSITE" id="PS51464"/>
    </source>
</evidence>
<dbReference type="Proteomes" id="UP000001803">
    <property type="component" value="Chromosome"/>
</dbReference>
<evidence type="ECO:0000256" key="2">
    <source>
        <dbReference type="ARBA" id="ARBA00023125"/>
    </source>
</evidence>
<dbReference type="SUPFAM" id="SSF46689">
    <property type="entry name" value="Homeodomain-like"/>
    <property type="match status" value="1"/>
</dbReference>
<dbReference type="RefSeq" id="WP_012671263.1">
    <property type="nucleotide sequence ID" value="NC_012225.1"/>
</dbReference>
<sequence>MNAYLIIRDKYEDFSKAYKKISNYILSNPKEVIKLTALDISKNCGVSSASVVRFAKDLGFKGLDELKISIASKNGDDDNKYNINTIISADDNVEELCNKIMLLIKSSNEDFFYQLDKEALEKAFKLIRNARNIYMLGIGASSLSAYDLFHKLKRANFNAFFYEDAHLNAEFFNYLTEEDVVIAFSYSGRTNEVIYPVKIASSKKASIIAVTRKKTNNLSKMADVLITVPNNEELTRMGAITSKYSSLIVSDLLYFGAIQKDFENIKENLINTSILTRELKLDDEE</sequence>
<dbReference type="InterPro" id="IPR000281">
    <property type="entry name" value="HTH_RpiR"/>
</dbReference>
<keyword evidence="1" id="KW-0805">Transcription regulation</keyword>
<dbReference type="Gene3D" id="3.40.50.10490">
    <property type="entry name" value="Glucose-6-phosphate isomerase like protein, domain 1"/>
    <property type="match status" value="1"/>
</dbReference>
<protein>
    <submittedName>
        <fullName evidence="6">Transcriptional regulator</fullName>
    </submittedName>
</protein>
<evidence type="ECO:0000313" key="6">
    <source>
        <dbReference type="EMBL" id="ACN84223.1"/>
    </source>
</evidence>
<dbReference type="CDD" id="cd05013">
    <property type="entry name" value="SIS_RpiR"/>
    <property type="match status" value="1"/>
</dbReference>
<dbReference type="InterPro" id="IPR009057">
    <property type="entry name" value="Homeodomain-like_sf"/>
</dbReference>
<dbReference type="GO" id="GO:0003700">
    <property type="term" value="F:DNA-binding transcription factor activity"/>
    <property type="evidence" value="ECO:0007669"/>
    <property type="project" value="InterPro"/>
</dbReference>
<feature type="domain" description="SIS" evidence="5">
    <location>
        <begin position="123"/>
        <end position="263"/>
    </location>
</feature>
<dbReference type="Pfam" id="PF01380">
    <property type="entry name" value="SIS"/>
    <property type="match status" value="1"/>
</dbReference>
<evidence type="ECO:0000313" key="7">
    <source>
        <dbReference type="Proteomes" id="UP000001803"/>
    </source>
</evidence>
<organism evidence="6 7">
    <name type="scientific">Brachyspira hyodysenteriae (strain ATCC 49526 / WA1)</name>
    <dbReference type="NCBI Taxonomy" id="565034"/>
    <lineage>
        <taxon>Bacteria</taxon>
        <taxon>Pseudomonadati</taxon>
        <taxon>Spirochaetota</taxon>
        <taxon>Spirochaetia</taxon>
        <taxon>Brachyspirales</taxon>
        <taxon>Brachyspiraceae</taxon>
        <taxon>Brachyspira</taxon>
    </lineage>
</organism>
<name>A0A3B6VDB0_BRAHW</name>
<proteinExistence type="predicted"/>
<dbReference type="InterPro" id="IPR035472">
    <property type="entry name" value="RpiR-like_SIS"/>
</dbReference>